<organism evidence="3 4">
    <name type="scientific">Corallococcus terminator</name>
    <dbReference type="NCBI Taxonomy" id="2316733"/>
    <lineage>
        <taxon>Bacteria</taxon>
        <taxon>Pseudomonadati</taxon>
        <taxon>Myxococcota</taxon>
        <taxon>Myxococcia</taxon>
        <taxon>Myxococcales</taxon>
        <taxon>Cystobacterineae</taxon>
        <taxon>Myxococcaceae</taxon>
        <taxon>Corallococcus</taxon>
    </lineage>
</organism>
<proteinExistence type="predicted"/>
<keyword evidence="4" id="KW-1185">Reference proteome</keyword>
<protein>
    <submittedName>
        <fullName evidence="3">DUF4136 domain-containing protein</fullName>
    </submittedName>
</protein>
<comment type="caution">
    <text evidence="3">The sequence shown here is derived from an EMBL/GenBank/DDBJ whole genome shotgun (WGS) entry which is preliminary data.</text>
</comment>
<evidence type="ECO:0000313" key="4">
    <source>
        <dbReference type="Proteomes" id="UP000268094"/>
    </source>
</evidence>
<feature type="domain" description="DUF4136" evidence="2">
    <location>
        <begin position="24"/>
        <end position="189"/>
    </location>
</feature>
<sequence length="195" mass="21832">MRLLSRVVPVLVGLGLASCAGVDVGTNYDPAAVQRIDNFRTYSWMAQPQKTQDARINNDITDARVKESVDQDLQSRGYRKVDASENPDFLIGWQGAIDTRLSEEMVDSYYGYPWDPFWGSYYGPYGGAGETYVRQYDVGTLILDVVDAKEKKLVWRGTAQANLGDTPSMQSAGKKLDEGVEKMMKEFPPKAEKQK</sequence>
<feature type="chain" id="PRO_5017215830" evidence="1">
    <location>
        <begin position="21"/>
        <end position="195"/>
    </location>
</feature>
<gene>
    <name evidence="3" type="ORF">D7V88_28895</name>
</gene>
<feature type="signal peptide" evidence="1">
    <location>
        <begin position="1"/>
        <end position="20"/>
    </location>
</feature>
<evidence type="ECO:0000256" key="1">
    <source>
        <dbReference type="SAM" id="SignalP"/>
    </source>
</evidence>
<dbReference type="Pfam" id="PF13590">
    <property type="entry name" value="DUF4136"/>
    <property type="match status" value="1"/>
</dbReference>
<dbReference type="Gene3D" id="3.30.160.670">
    <property type="match status" value="1"/>
</dbReference>
<dbReference type="AlphaFoldDB" id="A0A3A8I7M5"/>
<dbReference type="OrthoDB" id="5432251at2"/>
<name>A0A3A8I7M5_9BACT</name>
<accession>A0A3A8I7M5</accession>
<dbReference type="PROSITE" id="PS51257">
    <property type="entry name" value="PROKAR_LIPOPROTEIN"/>
    <property type="match status" value="1"/>
</dbReference>
<keyword evidence="1" id="KW-0732">Signal</keyword>
<reference evidence="4" key="1">
    <citation type="submission" date="2018-09" db="EMBL/GenBank/DDBJ databases">
        <authorList>
            <person name="Livingstone P.G."/>
            <person name="Whitworth D.E."/>
        </authorList>
    </citation>
    <scope>NUCLEOTIDE SEQUENCE [LARGE SCALE GENOMIC DNA]</scope>
    <source>
        <strain evidence="4">CA054A</strain>
    </source>
</reference>
<dbReference type="RefSeq" id="WP_120543845.1">
    <property type="nucleotide sequence ID" value="NZ_RAVZ01000247.1"/>
</dbReference>
<dbReference type="EMBL" id="RAVZ01000247">
    <property type="protein sequence ID" value="RKG79282.1"/>
    <property type="molecule type" value="Genomic_DNA"/>
</dbReference>
<dbReference type="Proteomes" id="UP000268094">
    <property type="component" value="Unassembled WGS sequence"/>
</dbReference>
<evidence type="ECO:0000313" key="3">
    <source>
        <dbReference type="EMBL" id="RKG79282.1"/>
    </source>
</evidence>
<evidence type="ECO:0000259" key="2">
    <source>
        <dbReference type="Pfam" id="PF13590"/>
    </source>
</evidence>
<dbReference type="InterPro" id="IPR025411">
    <property type="entry name" value="DUF4136"/>
</dbReference>